<comment type="similarity">
    <text evidence="1">Belongs to the WXG100 family.</text>
</comment>
<protein>
    <recommendedName>
        <fullName evidence="1">ESAT-6-like protein</fullName>
    </recommendedName>
</protein>
<organism evidence="2 3">
    <name type="scientific">Schaalia radingae</name>
    <dbReference type="NCBI Taxonomy" id="131110"/>
    <lineage>
        <taxon>Bacteria</taxon>
        <taxon>Bacillati</taxon>
        <taxon>Actinomycetota</taxon>
        <taxon>Actinomycetes</taxon>
        <taxon>Actinomycetales</taxon>
        <taxon>Actinomycetaceae</taxon>
        <taxon>Schaalia</taxon>
    </lineage>
</organism>
<evidence type="ECO:0000313" key="2">
    <source>
        <dbReference type="EMBL" id="SDU03327.1"/>
    </source>
</evidence>
<gene>
    <name evidence="2" type="ORF">SAMN04489714_1748</name>
</gene>
<dbReference type="Gene3D" id="1.10.287.1060">
    <property type="entry name" value="ESAT-6-like"/>
    <property type="match status" value="1"/>
</dbReference>
<dbReference type="SUPFAM" id="SSF140453">
    <property type="entry name" value="EsxAB dimer-like"/>
    <property type="match status" value="1"/>
</dbReference>
<dbReference type="NCBIfam" id="TIGR03930">
    <property type="entry name" value="WXG100_ESAT6"/>
    <property type="match status" value="1"/>
</dbReference>
<evidence type="ECO:0000256" key="1">
    <source>
        <dbReference type="RuleBase" id="RU362001"/>
    </source>
</evidence>
<sequence length="95" mass="9908">MATYNVDSDLVAASAANIGATAERIRTEVASMMADLLALQDTWTGVASANFAELTASWRATQTQVESSLDSISTQLSAAANVYADAESQTVSLFA</sequence>
<reference evidence="2 3" key="1">
    <citation type="submission" date="2016-10" db="EMBL/GenBank/DDBJ databases">
        <authorList>
            <person name="Varghese N."/>
            <person name="Submissions S."/>
        </authorList>
    </citation>
    <scope>NUCLEOTIDE SEQUENCE [LARGE SCALE GENOMIC DNA]</scope>
    <source>
        <strain evidence="2 3">DSM 9169</strain>
    </source>
</reference>
<dbReference type="RefSeq" id="WP_058237260.1">
    <property type="nucleotide sequence ID" value="NZ_LT629792.1"/>
</dbReference>
<name>A0ABY0VAE4_9ACTO</name>
<dbReference type="InterPro" id="IPR010310">
    <property type="entry name" value="T7SS_ESAT-6-like"/>
</dbReference>
<dbReference type="Pfam" id="PF06013">
    <property type="entry name" value="WXG100"/>
    <property type="match status" value="1"/>
</dbReference>
<dbReference type="InterPro" id="IPR036689">
    <property type="entry name" value="ESAT-6-like_sf"/>
</dbReference>
<accession>A0ABY0VAE4</accession>
<dbReference type="Proteomes" id="UP000198976">
    <property type="component" value="Chromosome I"/>
</dbReference>
<keyword evidence="3" id="KW-1185">Reference proteome</keyword>
<dbReference type="EMBL" id="LT629792">
    <property type="protein sequence ID" value="SDU03327.1"/>
    <property type="molecule type" value="Genomic_DNA"/>
</dbReference>
<proteinExistence type="inferred from homology"/>
<evidence type="ECO:0000313" key="3">
    <source>
        <dbReference type="Proteomes" id="UP000198976"/>
    </source>
</evidence>